<dbReference type="EMBL" id="JAENOF010000019">
    <property type="protein sequence ID" value="MBK1962994.1"/>
    <property type="molecule type" value="Genomic_DNA"/>
</dbReference>
<reference evidence="1 2" key="1">
    <citation type="submission" date="2021-01" db="EMBL/GenBank/DDBJ databases">
        <title>Listeria ivanovii strains from Norway.</title>
        <authorList>
            <person name="Fagerlund A."/>
        </authorList>
    </citation>
    <scope>NUCLEOTIDE SEQUENCE [LARGE SCALE GENOMIC DNA]</scope>
    <source>
        <strain evidence="1 2">MF6989</strain>
    </source>
</reference>
<keyword evidence="2" id="KW-1185">Reference proteome</keyword>
<evidence type="ECO:0000313" key="1">
    <source>
        <dbReference type="EMBL" id="MBK1962994.1"/>
    </source>
</evidence>
<name>A0ABS1G7X6_LISIV</name>
<comment type="caution">
    <text evidence="1">The sequence shown here is derived from an EMBL/GenBank/DDBJ whole genome shotgun (WGS) entry which is preliminary data.</text>
</comment>
<dbReference type="RefSeq" id="WP_126300108.1">
    <property type="nucleotide sequence ID" value="NZ_CP009575.1"/>
</dbReference>
<organism evidence="1 2">
    <name type="scientific">Listeria ivanovii subsp. londoniensis</name>
    <dbReference type="NCBI Taxonomy" id="202752"/>
    <lineage>
        <taxon>Bacteria</taxon>
        <taxon>Bacillati</taxon>
        <taxon>Bacillota</taxon>
        <taxon>Bacilli</taxon>
        <taxon>Bacillales</taxon>
        <taxon>Listeriaceae</taxon>
        <taxon>Listeria</taxon>
    </lineage>
</organism>
<proteinExistence type="predicted"/>
<sequence>MIEKTEILIINMWKEGGEKKVAFESNLENINSDITKKYMKEVISSYENKNYRSAIVMLYTVFLTDLCEKLKELKDLYADDKAEEILTSINSLKKDNPTRENQLISKIECSKPELLADEARATFEYLKNWRNLCAHPSLDIETIDPLAEPSLEVVAALIKSSIDTLFSKSAYLGKKIFGNFLQDLATKKDSLVSDDALEVFLKQRYLSKFDKKTKGYIIKELFKIIFITSNEEACSHRDFNYKVLLIMIKKDKSSLRDEIIESAHFNNIAIERRPQLGLFMNFLSRFPHLYLKVSKHIKDKIMEDSKIDVDSTLYITNYYIYESDLKTHLEQSAKDDEICRELNKFKRENVQFLKDLAIEENCLNDLWELGISIYSNSESFDVANMNFNIWIEQRLVDFDYVLLELLASKTIDKSQCNERNAARRDYGLVVDKYNTICREEDINKLNTLNPIFPISNKKRI</sequence>
<accession>A0ABS1G7X6</accession>
<evidence type="ECO:0000313" key="2">
    <source>
        <dbReference type="Proteomes" id="UP000633035"/>
    </source>
</evidence>
<protein>
    <submittedName>
        <fullName evidence="1">Uncharacterized protein</fullName>
    </submittedName>
</protein>
<gene>
    <name evidence="1" type="ORF">JI642_12900</name>
</gene>
<dbReference type="Proteomes" id="UP000633035">
    <property type="component" value="Unassembled WGS sequence"/>
</dbReference>